<keyword evidence="6 7" id="KW-0472">Membrane</keyword>
<feature type="transmembrane region" description="Helical" evidence="7">
    <location>
        <begin position="120"/>
        <end position="141"/>
    </location>
</feature>
<feature type="transmembrane region" description="Helical" evidence="7">
    <location>
        <begin position="83"/>
        <end position="108"/>
    </location>
</feature>
<dbReference type="PANTHER" id="PTHR43663:SF1">
    <property type="entry name" value="CHROMATE TRANSPORTER"/>
    <property type="match status" value="1"/>
</dbReference>
<feature type="transmembrane region" description="Helical" evidence="7">
    <location>
        <begin position="171"/>
        <end position="187"/>
    </location>
</feature>
<comment type="caution">
    <text evidence="8">The sequence shown here is derived from an EMBL/GenBank/DDBJ whole genome shotgun (WGS) entry which is preliminary data.</text>
</comment>
<organism evidence="8 9">
    <name type="scientific">Megasphaera massiliensis</name>
    <dbReference type="NCBI Taxonomy" id="1232428"/>
    <lineage>
        <taxon>Bacteria</taxon>
        <taxon>Bacillati</taxon>
        <taxon>Bacillota</taxon>
        <taxon>Negativicutes</taxon>
        <taxon>Veillonellales</taxon>
        <taxon>Veillonellaceae</taxon>
        <taxon>Megasphaera</taxon>
    </lineage>
</organism>
<keyword evidence="3" id="KW-1003">Cell membrane</keyword>
<evidence type="ECO:0000313" key="9">
    <source>
        <dbReference type="Proteomes" id="UP001206692"/>
    </source>
</evidence>
<dbReference type="InterPro" id="IPR003370">
    <property type="entry name" value="Chromate_transpt"/>
</dbReference>
<sequence>MDLVTPKRDAHFYWTLFKSTFLISAFTVGGGFVIIPLLKGKYVDEYHWISDKDTLDMVAIAQSMPGVVAVNSAVILGYRMAGILGTIVALIATVLPCLITLTIISYSYDYFIQNAYIKMVLRGMQCGATALIVNVGIDLLVKQGKKKLILPMLIIIGTFIANLFFDTNIMVLILIDGIIGLLFMRAAQYN</sequence>
<gene>
    <name evidence="8" type="ORF">NE675_00380</name>
</gene>
<dbReference type="InterPro" id="IPR052518">
    <property type="entry name" value="CHR_Transporter"/>
</dbReference>
<evidence type="ECO:0000256" key="7">
    <source>
        <dbReference type="SAM" id="Phobius"/>
    </source>
</evidence>
<evidence type="ECO:0000256" key="5">
    <source>
        <dbReference type="ARBA" id="ARBA00022989"/>
    </source>
</evidence>
<accession>A0ABT1SPD1</accession>
<dbReference type="EMBL" id="JANGEW010000001">
    <property type="protein sequence ID" value="MCQ5341493.1"/>
    <property type="molecule type" value="Genomic_DNA"/>
</dbReference>
<protein>
    <submittedName>
        <fullName evidence="8">Chromate transporter</fullName>
    </submittedName>
</protein>
<evidence type="ECO:0000256" key="1">
    <source>
        <dbReference type="ARBA" id="ARBA00004651"/>
    </source>
</evidence>
<keyword evidence="4 7" id="KW-0812">Transmembrane</keyword>
<feature type="transmembrane region" description="Helical" evidence="7">
    <location>
        <begin position="12"/>
        <end position="37"/>
    </location>
</feature>
<feature type="transmembrane region" description="Helical" evidence="7">
    <location>
        <begin position="148"/>
        <end position="165"/>
    </location>
</feature>
<reference evidence="8 9" key="1">
    <citation type="submission" date="2022-06" db="EMBL/GenBank/DDBJ databases">
        <title>Isolation of gut microbiota from human fecal samples.</title>
        <authorList>
            <person name="Pamer E.G."/>
            <person name="Barat B."/>
            <person name="Waligurski E."/>
            <person name="Medina S."/>
            <person name="Paddock L."/>
            <person name="Mostad J."/>
        </authorList>
    </citation>
    <scope>NUCLEOTIDE SEQUENCE [LARGE SCALE GENOMIC DNA]</scope>
    <source>
        <strain evidence="8 9">DFI.1.1</strain>
    </source>
</reference>
<dbReference type="RefSeq" id="WP_227163071.1">
    <property type="nucleotide sequence ID" value="NZ_JAJCIO010000001.1"/>
</dbReference>
<evidence type="ECO:0000256" key="2">
    <source>
        <dbReference type="ARBA" id="ARBA00005262"/>
    </source>
</evidence>
<comment type="similarity">
    <text evidence="2">Belongs to the chromate ion transporter (CHR) (TC 2.A.51) family.</text>
</comment>
<evidence type="ECO:0000313" key="8">
    <source>
        <dbReference type="EMBL" id="MCQ5341493.1"/>
    </source>
</evidence>
<evidence type="ECO:0000256" key="6">
    <source>
        <dbReference type="ARBA" id="ARBA00023136"/>
    </source>
</evidence>
<evidence type="ECO:0000256" key="4">
    <source>
        <dbReference type="ARBA" id="ARBA00022692"/>
    </source>
</evidence>
<proteinExistence type="inferred from homology"/>
<keyword evidence="5 7" id="KW-1133">Transmembrane helix</keyword>
<keyword evidence="9" id="KW-1185">Reference proteome</keyword>
<evidence type="ECO:0000256" key="3">
    <source>
        <dbReference type="ARBA" id="ARBA00022475"/>
    </source>
</evidence>
<comment type="subcellular location">
    <subcellularLocation>
        <location evidence="1">Cell membrane</location>
        <topology evidence="1">Multi-pass membrane protein</topology>
    </subcellularLocation>
</comment>
<dbReference type="Pfam" id="PF02417">
    <property type="entry name" value="Chromate_transp"/>
    <property type="match status" value="1"/>
</dbReference>
<dbReference type="PANTHER" id="PTHR43663">
    <property type="entry name" value="CHROMATE TRANSPORT PROTEIN-RELATED"/>
    <property type="match status" value="1"/>
</dbReference>
<name>A0ABT1SPD1_9FIRM</name>
<feature type="transmembrane region" description="Helical" evidence="7">
    <location>
        <begin position="57"/>
        <end position="76"/>
    </location>
</feature>
<dbReference type="Proteomes" id="UP001206692">
    <property type="component" value="Unassembled WGS sequence"/>
</dbReference>